<evidence type="ECO:0000313" key="5">
    <source>
        <dbReference type="EMBL" id="CAF3569276.1"/>
    </source>
</evidence>
<dbReference type="Pfam" id="PF15093">
    <property type="entry name" value="SPMIP4-like"/>
    <property type="match status" value="1"/>
</dbReference>
<evidence type="ECO:0000313" key="7">
    <source>
        <dbReference type="EMBL" id="CAF3576633.1"/>
    </source>
</evidence>
<feature type="region of interest" description="Disordered" evidence="1">
    <location>
        <begin position="576"/>
        <end position="595"/>
    </location>
</feature>
<evidence type="ECO:0000313" key="2">
    <source>
        <dbReference type="EMBL" id="CAF0785570.1"/>
    </source>
</evidence>
<feature type="region of interest" description="Disordered" evidence="1">
    <location>
        <begin position="1"/>
        <end position="32"/>
    </location>
</feature>
<evidence type="ECO:0000313" key="3">
    <source>
        <dbReference type="EMBL" id="CAF0785589.1"/>
    </source>
</evidence>
<dbReference type="PANTHER" id="PTHR31393:SF2">
    <property type="entry name" value="CHROMOSOME 7 OPEN READING FRAME 31"/>
    <property type="match status" value="1"/>
</dbReference>
<dbReference type="EMBL" id="CAJNOQ010000308">
    <property type="protein sequence ID" value="CAF0785589.1"/>
    <property type="molecule type" value="Genomic_DNA"/>
</dbReference>
<dbReference type="GO" id="GO:0005813">
    <property type="term" value="C:centrosome"/>
    <property type="evidence" value="ECO:0007669"/>
    <property type="project" value="TreeGrafter"/>
</dbReference>
<feature type="compositionally biased region" description="Basic and acidic residues" evidence="1">
    <location>
        <begin position="306"/>
        <end position="315"/>
    </location>
</feature>
<name>A0A813RT53_9BILA</name>
<dbReference type="OrthoDB" id="10040207at2759"/>
<feature type="compositionally biased region" description="Low complexity" evidence="1">
    <location>
        <begin position="141"/>
        <end position="159"/>
    </location>
</feature>
<dbReference type="EMBL" id="CAJOBC010000308">
    <property type="protein sequence ID" value="CAF3569296.1"/>
    <property type="molecule type" value="Genomic_DNA"/>
</dbReference>
<comment type="caution">
    <text evidence="3">The sequence shown here is derived from an EMBL/GenBank/DDBJ whole genome shotgun (WGS) entry which is preliminary data.</text>
</comment>
<evidence type="ECO:0000313" key="4">
    <source>
        <dbReference type="EMBL" id="CAF0793787.1"/>
    </source>
</evidence>
<feature type="compositionally biased region" description="Polar residues" evidence="1">
    <location>
        <begin position="582"/>
        <end position="595"/>
    </location>
</feature>
<dbReference type="Proteomes" id="UP000682733">
    <property type="component" value="Unassembled WGS sequence"/>
</dbReference>
<dbReference type="EMBL" id="CAJOBA010001103">
    <property type="protein sequence ID" value="CAF3576633.1"/>
    <property type="molecule type" value="Genomic_DNA"/>
</dbReference>
<dbReference type="EMBL" id="CAJNOK010001103">
    <property type="protein sequence ID" value="CAF0793787.1"/>
    <property type="molecule type" value="Genomic_DNA"/>
</dbReference>
<evidence type="ECO:0000313" key="6">
    <source>
        <dbReference type="EMBL" id="CAF3569296.1"/>
    </source>
</evidence>
<dbReference type="PANTHER" id="PTHR31393">
    <property type="entry name" value="C5ORF31"/>
    <property type="match status" value="1"/>
</dbReference>
<keyword evidence="8" id="KW-1185">Reference proteome</keyword>
<evidence type="ECO:0000256" key="1">
    <source>
        <dbReference type="SAM" id="MobiDB-lite"/>
    </source>
</evidence>
<dbReference type="EMBL" id="CAJNOQ010000308">
    <property type="protein sequence ID" value="CAF0785570.1"/>
    <property type="molecule type" value="Genomic_DNA"/>
</dbReference>
<organism evidence="3 8">
    <name type="scientific">Didymodactylos carnosus</name>
    <dbReference type="NCBI Taxonomy" id="1234261"/>
    <lineage>
        <taxon>Eukaryota</taxon>
        <taxon>Metazoa</taxon>
        <taxon>Spiralia</taxon>
        <taxon>Gnathifera</taxon>
        <taxon>Rotifera</taxon>
        <taxon>Eurotatoria</taxon>
        <taxon>Bdelloidea</taxon>
        <taxon>Philodinida</taxon>
        <taxon>Philodinidae</taxon>
        <taxon>Didymodactylos</taxon>
    </lineage>
</organism>
<dbReference type="Proteomes" id="UP000677228">
    <property type="component" value="Unassembled WGS sequence"/>
</dbReference>
<feature type="region of interest" description="Disordered" evidence="1">
    <location>
        <begin position="85"/>
        <end position="104"/>
    </location>
</feature>
<protein>
    <submittedName>
        <fullName evidence="3">Uncharacterized protein</fullName>
    </submittedName>
</protein>
<feature type="region of interest" description="Disordered" evidence="1">
    <location>
        <begin position="139"/>
        <end position="170"/>
    </location>
</feature>
<evidence type="ECO:0000313" key="8">
    <source>
        <dbReference type="Proteomes" id="UP000663829"/>
    </source>
</evidence>
<gene>
    <name evidence="2" type="ORF">GPM918_LOCUS2711</name>
    <name evidence="3" type="ORF">GPM918_LOCUS2712</name>
    <name evidence="4" type="ORF">OVA965_LOCUS4277</name>
    <name evidence="5" type="ORF">SRO942_LOCUS2711</name>
    <name evidence="6" type="ORF">SRO942_LOCUS2712</name>
    <name evidence="7" type="ORF">TMI583_LOCUS4275</name>
</gene>
<dbReference type="EMBL" id="CAJOBC010000308">
    <property type="protein sequence ID" value="CAF3569276.1"/>
    <property type="molecule type" value="Genomic_DNA"/>
</dbReference>
<dbReference type="Proteomes" id="UP000663829">
    <property type="component" value="Unassembled WGS sequence"/>
</dbReference>
<dbReference type="Proteomes" id="UP000681722">
    <property type="component" value="Unassembled WGS sequence"/>
</dbReference>
<reference evidence="3" key="1">
    <citation type="submission" date="2021-02" db="EMBL/GenBank/DDBJ databases">
        <authorList>
            <person name="Nowell W R."/>
        </authorList>
    </citation>
    <scope>NUCLEOTIDE SEQUENCE</scope>
</reference>
<feature type="compositionally biased region" description="Basic and acidic residues" evidence="1">
    <location>
        <begin position="15"/>
        <end position="30"/>
    </location>
</feature>
<dbReference type="InterPro" id="IPR027886">
    <property type="entry name" value="SPMIP4"/>
</dbReference>
<sequence length="854" mass="98361">MTTLIIFKSPEQEDIPPRDWGTGRRREKQPDTTFQRSGTFLYTYIRPGTRVPAPLHNTDTSLDQINKLFPSNHPFTSHISEKALFPNPVRNDENPNSPITPTSATQVEPYIVTHKTYEIHFPGIKQRLRWPDKHYMQLPRSSQISRSKSDASSSSNYPSPTKMFAPNSDLWPVTQPLTPDTINTLKNKDVSLLESTYTADYSSDGLGSHIIYKSDNLNDREHGLSRAGGTKMMPHFERVLDPARPLEGMQSLHLHGQQPQMYYTPELKTWTLSEDEKQDHQLRYGKDYTNLPADSFPTDRAPIYTPREESNDQPKAHGEIRYLHLKRPQSAQMPSQILQFRRNQDQQMEASSRYRELEAIKPADNITLLNLKLRALQHPRHARPILPQYRDDHVKTFYSHVGTYVQERNGLYHTSYNPSLLKQQIPELNEYSGNENPHGETSVDNLCSPEQNQNLSPRYLLDAGEATQERQKPKLFQDKVFRDYRMMRNHLTDKLHAPIDAGCVDALTQEKNFIHRQSTYAQAYNTRKYLQENVLSANARAEPSRLISTSNQDLNRVRYDSAFPLSDAELKYQDTALPHPSQRPTTSYDCSQSQRHVPDNFQVSHPLSRSATFSHFMPSHQLNENYRMPRNRELIQNEATIVGPLLPPAPYEELYSSNHINEQTDGYSKRSVPRVYDSPFKYDDENIQYKVFGPPLSSTDKASTTTTYVPTAQQSKSTKTVIQLPGNEIVSRFVEPYENPQTTYQHSYKDLVYHEKLPTQSPYTCSSNDIERMLKGHRLSVKDGDIRFGRMSDGRVKQWRLIDLQDQWTKTNAQREYHELHPESVPYVGESTIIGKKAVALADSRAKKPFVAVM</sequence>
<proteinExistence type="predicted"/>
<dbReference type="AlphaFoldDB" id="A0A813RT53"/>
<feature type="region of interest" description="Disordered" evidence="1">
    <location>
        <begin position="287"/>
        <end position="315"/>
    </location>
</feature>
<accession>A0A813RT53</accession>
<feature type="compositionally biased region" description="Polar residues" evidence="1">
    <location>
        <begin position="94"/>
        <end position="104"/>
    </location>
</feature>